<dbReference type="PIRSF" id="PIRSF026649">
    <property type="entry name" value="MsbB"/>
    <property type="match status" value="1"/>
</dbReference>
<dbReference type="UniPathway" id="UPA00030"/>
<feature type="transmembrane region" description="Helical" evidence="6">
    <location>
        <begin position="29"/>
        <end position="47"/>
    </location>
</feature>
<dbReference type="InterPro" id="IPR004960">
    <property type="entry name" value="LipA_acyltrans"/>
</dbReference>
<dbReference type="NCBIfam" id="TIGR02208">
    <property type="entry name" value="lipid_A_msbB"/>
    <property type="match status" value="1"/>
</dbReference>
<comment type="similarity">
    <text evidence="6">Belongs to the LpxL/LpxM/LpxP family. LpxM subfamily.</text>
</comment>
<dbReference type="EC" id="2.3.1.243" evidence="6"/>
<dbReference type="AlphaFoldDB" id="A0A2M8S457"/>
<comment type="catalytic activity">
    <reaction evidence="6">
        <text>an alpha-Kdo-(2-&gt;4)-alpha-Kdo-(2-&gt;6)-(acyl)-lipid IVA + a fatty acyl-[ACP] = an alpha-Kdo-(2-&gt;4)-alpha-Kdo-(2-&gt;6)-lipid A + holo-[ACP]</text>
        <dbReference type="Rhea" id="RHEA:69400"/>
        <dbReference type="Rhea" id="RHEA-COMP:9685"/>
        <dbReference type="Rhea" id="RHEA-COMP:14125"/>
        <dbReference type="ChEBI" id="CHEBI:64479"/>
        <dbReference type="ChEBI" id="CHEBI:138651"/>
        <dbReference type="ChEBI" id="CHEBI:176430"/>
        <dbReference type="ChEBI" id="CHEBI:176431"/>
        <dbReference type="EC" id="2.3.1.243"/>
    </reaction>
</comment>
<keyword evidence="8" id="KW-1185">Reference proteome</keyword>
<proteinExistence type="inferred from homology"/>
<protein>
    <recommendedName>
        <fullName evidence="6">Lipid A biosynthesis acyltransferase</fullName>
        <ecNumber evidence="6">2.3.1.243</ecNumber>
    </recommendedName>
    <alternativeName>
        <fullName evidence="6">Kdo(2)-lauroyl-lipid IV(A) acyltransferase</fullName>
    </alternativeName>
</protein>
<dbReference type="Proteomes" id="UP000229329">
    <property type="component" value="Unassembled WGS sequence"/>
</dbReference>
<keyword evidence="6" id="KW-1133">Transmembrane helix</keyword>
<evidence type="ECO:0000313" key="7">
    <source>
        <dbReference type="EMBL" id="PJG85920.1"/>
    </source>
</evidence>
<dbReference type="GO" id="GO:0005886">
    <property type="term" value="C:plasma membrane"/>
    <property type="evidence" value="ECO:0007669"/>
    <property type="project" value="UniProtKB-SubCell"/>
</dbReference>
<sequence>MMSKQEHVRLTARVGYEPRFLWAFLHPKYWGVWLGIVVLAGLAFVPFRWRDKFARKLGLLIARKAHKPRHKARVNLTLCFPHWTEQQREQVIDEMFVTAAQVMLGIGEIAIRSKAHLQKRSAFIGLEHIQKAREEGKNIILMIPHGWAIDASGIILHTHGMPMTAMYNPHRNPLVDWLWNATRERFGGKMYARQNGIKPFLQSIKQGNMGYYLPDEDYGAEASEFVDFFATYKATLPGLNKMAKLAKAVVIPMFPRYNAERGLYEMEIRPAMSLTEEPAQSARAMNAEIEYFVTPTPEQYVWVLKLLKTRRDNEDIY</sequence>
<dbReference type="GO" id="GO:0016747">
    <property type="term" value="F:acyltransferase activity, transferring groups other than amino-acyl groups"/>
    <property type="evidence" value="ECO:0007669"/>
    <property type="project" value="InterPro"/>
</dbReference>
<keyword evidence="2 6" id="KW-0997">Cell inner membrane</keyword>
<comment type="pathway">
    <text evidence="6">Glycolipid biosynthesis; KDO(2)-lipid A biosynthesis; KDO(2)-lipid A from CMP-3-deoxy-D-manno-octulosonate and lipid IV(A): step 4/4.</text>
</comment>
<accession>A0A2M8S457</accession>
<evidence type="ECO:0000256" key="6">
    <source>
        <dbReference type="HAMAP-Rule" id="MF_01944"/>
    </source>
</evidence>
<evidence type="ECO:0000256" key="4">
    <source>
        <dbReference type="ARBA" id="ARBA00023136"/>
    </source>
</evidence>
<dbReference type="GO" id="GO:0009276">
    <property type="term" value="C:Gram-negative-bacterium-type cell wall"/>
    <property type="evidence" value="ECO:0007669"/>
    <property type="project" value="InterPro"/>
</dbReference>
<keyword evidence="6" id="KW-0448">Lipopolysaccharide biosynthesis</keyword>
<evidence type="ECO:0000256" key="5">
    <source>
        <dbReference type="ARBA" id="ARBA00023315"/>
    </source>
</evidence>
<organism evidence="7 8">
    <name type="scientific">Conservatibacter flavescens</name>
    <dbReference type="NCBI Taxonomy" id="28161"/>
    <lineage>
        <taxon>Bacteria</taxon>
        <taxon>Pseudomonadati</taxon>
        <taxon>Pseudomonadota</taxon>
        <taxon>Gammaproteobacteria</taxon>
        <taxon>Pasteurellales</taxon>
        <taxon>Pasteurellaceae</taxon>
        <taxon>Conservatibacter</taxon>
    </lineage>
</organism>
<reference evidence="7 8" key="1">
    <citation type="submission" date="2017-11" db="EMBL/GenBank/DDBJ databases">
        <title>Reclassification of Bisgaard taxon 7 as Conservatibacter flavescens gen. nov., sp. nov.</title>
        <authorList>
            <person name="Christensen H."/>
        </authorList>
    </citation>
    <scope>NUCLEOTIDE SEQUENCE [LARGE SCALE GENOMIC DNA]</scope>
    <source>
        <strain evidence="7 8">7_4</strain>
    </source>
</reference>
<feature type="short sequence motif" description="HXXXXD motif" evidence="6">
    <location>
        <begin position="145"/>
        <end position="150"/>
    </location>
</feature>
<comment type="function">
    <text evidence="6">Catalyzes the transfer of an acyl chain from an acyl-[acyl-carrier-protein] (ACP) to a Kdo(2)-(acyl)-lipid IV(A) to form a Kdo(2)-lipid A.</text>
</comment>
<comment type="caution">
    <text evidence="7">The sequence shown here is derived from an EMBL/GenBank/DDBJ whole genome shotgun (WGS) entry which is preliminary data.</text>
</comment>
<keyword evidence="1 6" id="KW-1003">Cell membrane</keyword>
<dbReference type="GO" id="GO:0009103">
    <property type="term" value="P:lipopolysaccharide biosynthetic process"/>
    <property type="evidence" value="ECO:0007669"/>
    <property type="project" value="UniProtKB-UniRule"/>
</dbReference>
<evidence type="ECO:0000256" key="2">
    <source>
        <dbReference type="ARBA" id="ARBA00022519"/>
    </source>
</evidence>
<dbReference type="NCBIfam" id="NF006507">
    <property type="entry name" value="PRK08943.1"/>
    <property type="match status" value="1"/>
</dbReference>
<name>A0A2M8S457_9PAST</name>
<dbReference type="HAMAP" id="MF_01944">
    <property type="entry name" value="Lipid_A_LpxM"/>
    <property type="match status" value="1"/>
</dbReference>
<dbReference type="CDD" id="cd07984">
    <property type="entry name" value="LPLAT_LABLAT-like"/>
    <property type="match status" value="1"/>
</dbReference>
<keyword evidence="6" id="KW-0812">Transmembrane</keyword>
<dbReference type="GO" id="GO:0036104">
    <property type="term" value="P:Kdo2-lipid A biosynthetic process"/>
    <property type="evidence" value="ECO:0007669"/>
    <property type="project" value="UniProtKB-UniRule"/>
</dbReference>
<dbReference type="OrthoDB" id="9803456at2"/>
<evidence type="ECO:0000313" key="8">
    <source>
        <dbReference type="Proteomes" id="UP000229329"/>
    </source>
</evidence>
<dbReference type="Pfam" id="PF03279">
    <property type="entry name" value="Lip_A_acyltrans"/>
    <property type="match status" value="1"/>
</dbReference>
<keyword evidence="3 6" id="KW-0808">Transferase</keyword>
<evidence type="ECO:0000256" key="1">
    <source>
        <dbReference type="ARBA" id="ARBA00022475"/>
    </source>
</evidence>
<dbReference type="UniPathway" id="UPA00360">
    <property type="reaction ID" value="UER00486"/>
</dbReference>
<gene>
    <name evidence="7" type="primary">msbB</name>
    <name evidence="6" type="synonym">lpxM</name>
    <name evidence="7" type="ORF">CVP05_03620</name>
</gene>
<comment type="pathway">
    <text evidence="6">Bacterial outer membrane biogenesis; lipopolysaccharide biosynthesis.</text>
</comment>
<keyword evidence="5 6" id="KW-0012">Acyltransferase</keyword>
<evidence type="ECO:0000256" key="3">
    <source>
        <dbReference type="ARBA" id="ARBA00022679"/>
    </source>
</evidence>
<dbReference type="PANTHER" id="PTHR30606:SF4">
    <property type="entry name" value="LIPID A BIOSYNTHESIS MYRISTOYLTRANSFERASE"/>
    <property type="match status" value="1"/>
</dbReference>
<dbReference type="InterPro" id="IPR011921">
    <property type="entry name" value="Lipid_A_MsbB"/>
</dbReference>
<keyword evidence="4 6" id="KW-0472">Membrane</keyword>
<dbReference type="EMBL" id="PHHA01000005">
    <property type="protein sequence ID" value="PJG85920.1"/>
    <property type="molecule type" value="Genomic_DNA"/>
</dbReference>
<dbReference type="PANTHER" id="PTHR30606">
    <property type="entry name" value="LIPID A BIOSYNTHESIS LAUROYL ACYLTRANSFERASE"/>
    <property type="match status" value="1"/>
</dbReference>
<comment type="subcellular location">
    <subcellularLocation>
        <location evidence="6">Cell inner membrane</location>
        <topology evidence="6">Single-pass membrane protein</topology>
    </subcellularLocation>
</comment>